<evidence type="ECO:0000256" key="3">
    <source>
        <dbReference type="ARBA" id="ARBA00022771"/>
    </source>
</evidence>
<accession>A0A7R9NVE1</accession>
<dbReference type="Gene3D" id="3.30.160.60">
    <property type="entry name" value="Classic Zinc Finger"/>
    <property type="match status" value="2"/>
</dbReference>
<keyword evidence="3 5" id="KW-0863">Zinc-finger</keyword>
<proteinExistence type="predicted"/>
<keyword evidence="4" id="KW-0862">Zinc</keyword>
<feature type="compositionally biased region" description="Polar residues" evidence="6">
    <location>
        <begin position="481"/>
        <end position="528"/>
    </location>
</feature>
<reference evidence="8" key="1">
    <citation type="submission" date="2020-11" db="EMBL/GenBank/DDBJ databases">
        <authorList>
            <person name="Tran Van P."/>
        </authorList>
    </citation>
    <scope>NUCLEOTIDE SEQUENCE</scope>
</reference>
<evidence type="ECO:0000256" key="5">
    <source>
        <dbReference type="PROSITE-ProRule" id="PRU00042"/>
    </source>
</evidence>
<keyword evidence="1" id="KW-0479">Metal-binding</keyword>
<dbReference type="PROSITE" id="PS50157">
    <property type="entry name" value="ZINC_FINGER_C2H2_2"/>
    <property type="match status" value="2"/>
</dbReference>
<feature type="region of interest" description="Disordered" evidence="6">
    <location>
        <begin position="214"/>
        <end position="242"/>
    </location>
</feature>
<feature type="compositionally biased region" description="Polar residues" evidence="6">
    <location>
        <begin position="535"/>
        <end position="550"/>
    </location>
</feature>
<dbReference type="InterPro" id="IPR013087">
    <property type="entry name" value="Znf_C2H2_type"/>
</dbReference>
<evidence type="ECO:0000256" key="6">
    <source>
        <dbReference type="SAM" id="MobiDB-lite"/>
    </source>
</evidence>
<evidence type="ECO:0000259" key="7">
    <source>
        <dbReference type="PROSITE" id="PS50157"/>
    </source>
</evidence>
<feature type="compositionally biased region" description="Polar residues" evidence="6">
    <location>
        <begin position="613"/>
        <end position="649"/>
    </location>
</feature>
<feature type="domain" description="C2H2-type" evidence="7">
    <location>
        <begin position="112"/>
        <end position="139"/>
    </location>
</feature>
<dbReference type="AlphaFoldDB" id="A0A7R9NVE1"/>
<keyword evidence="2" id="KW-0677">Repeat</keyword>
<sequence>MTCSCIAQAHKQLADKLAYFTTAQSADNWYRFATCGLLYYPFLLPSVYRLARPSARGCDRTHHSVVAGGSNSPLSGSRREQLTTQCDQCTASFACVARLTVHRKSVHEPRQYKCDQCLKTFQTKHHLLRHAFIHTENKPFSCPYCKYSCNTQGNITKHVKHKSLMESKSCKIKPEWIEKGEKVTEQYLKDLSAKLGQDVTLDGLRTQLLQRQKITEKESEEAKMKRLSRVQRREHSYHAKKLSSSVKNEVSISNEDSGSSSVVVELDSNIMTFPVGETDGSIYQIVPSTDNMQFIHVQAESFTQPNDVHQSFNPLVLSSELMKAHIYQMVNGDAIHLCVDGPIADPSTLQVNVKDSDDNKTLDMNRDEYLSDDVSLKDKENVDNTVVVIINTQNTSHSLLESKSLPSQGLPKSKSLPSQGLPESKSLQSQGLPESKSLQSQGLPESNSLQSQDLPKSKSLPSQGLPKSKSLPSQGLPKSKSLPSQGLPESNSLQSQGRQESKSLQSQDLPKSKSLPSQGLPESNSLPSQGLPESKSLQSQGLPESKSLPSQGLPESKSLPSQGLPKSKSLPSQGLPKSKRLPSQGLPESNSLQSQGLPESNSLQFQDLPKSKSLPSQGRQESKSLPSQGRQESNSLLSQGRQESKSLQSKGLPENKSLQSQGCQESNSLLSQGCQESNSLLSQGRQESKSLQSKGLQENKIGIIQICQIQLIYHRARKLSNAGSPACTYLSSVNSSGNCIKNKTLGWFDIVMSTRIDACRCPIVRFVIGRSFRQRKIAPVDGKCCHPVLCSHQEPGVLARLPRPRHVLLDIPSGNGKLPLLTVDAVTCLVVSDVPRCDLSWHSQGPGVVWSSCSCPEMCPRTMYAIAVALTPHVVVDS</sequence>
<evidence type="ECO:0000313" key="8">
    <source>
        <dbReference type="EMBL" id="CAD7457701.1"/>
    </source>
</evidence>
<evidence type="ECO:0000256" key="2">
    <source>
        <dbReference type="ARBA" id="ARBA00022737"/>
    </source>
</evidence>
<evidence type="ECO:0000256" key="1">
    <source>
        <dbReference type="ARBA" id="ARBA00022723"/>
    </source>
</evidence>
<dbReference type="EMBL" id="OE001852">
    <property type="protein sequence ID" value="CAD7457701.1"/>
    <property type="molecule type" value="Genomic_DNA"/>
</dbReference>
<dbReference type="PANTHER" id="PTHR24379">
    <property type="entry name" value="KRAB AND ZINC FINGER DOMAIN-CONTAINING"/>
    <property type="match status" value="1"/>
</dbReference>
<dbReference type="PROSITE" id="PS00028">
    <property type="entry name" value="ZINC_FINGER_C2H2_1"/>
    <property type="match status" value="1"/>
</dbReference>
<feature type="region of interest" description="Disordered" evidence="6">
    <location>
        <begin position="400"/>
        <end position="662"/>
    </location>
</feature>
<evidence type="ECO:0000256" key="4">
    <source>
        <dbReference type="ARBA" id="ARBA00022833"/>
    </source>
</evidence>
<protein>
    <recommendedName>
        <fullName evidence="7">C2H2-type domain-containing protein</fullName>
    </recommendedName>
</protein>
<dbReference type="SUPFAM" id="SSF57667">
    <property type="entry name" value="beta-beta-alpha zinc fingers"/>
    <property type="match status" value="2"/>
</dbReference>
<dbReference type="PANTHER" id="PTHR24379:SF121">
    <property type="entry name" value="C2H2-TYPE DOMAIN-CONTAINING PROTEIN"/>
    <property type="match status" value="1"/>
</dbReference>
<feature type="compositionally biased region" description="Polar residues" evidence="6">
    <location>
        <begin position="586"/>
        <end position="605"/>
    </location>
</feature>
<feature type="domain" description="C2H2-type" evidence="7">
    <location>
        <begin position="84"/>
        <end position="112"/>
    </location>
</feature>
<feature type="compositionally biased region" description="Polar residues" evidence="6">
    <location>
        <begin position="425"/>
        <end position="462"/>
    </location>
</feature>
<dbReference type="InterPro" id="IPR036236">
    <property type="entry name" value="Znf_C2H2_sf"/>
</dbReference>
<name>A0A7R9NVE1_9NEOP</name>
<organism evidence="8">
    <name type="scientific">Timema tahoe</name>
    <dbReference type="NCBI Taxonomy" id="61484"/>
    <lineage>
        <taxon>Eukaryota</taxon>
        <taxon>Metazoa</taxon>
        <taxon>Ecdysozoa</taxon>
        <taxon>Arthropoda</taxon>
        <taxon>Hexapoda</taxon>
        <taxon>Insecta</taxon>
        <taxon>Pterygota</taxon>
        <taxon>Neoptera</taxon>
        <taxon>Polyneoptera</taxon>
        <taxon>Phasmatodea</taxon>
        <taxon>Timematodea</taxon>
        <taxon>Timematoidea</taxon>
        <taxon>Timematidae</taxon>
        <taxon>Timema</taxon>
    </lineage>
</organism>
<dbReference type="GO" id="GO:0008270">
    <property type="term" value="F:zinc ion binding"/>
    <property type="evidence" value="ECO:0007669"/>
    <property type="project" value="UniProtKB-KW"/>
</dbReference>
<feature type="compositionally biased region" description="Basic and acidic residues" evidence="6">
    <location>
        <begin position="214"/>
        <end position="224"/>
    </location>
</feature>
<gene>
    <name evidence="8" type="ORF">TTEB3V08_LOCUS5692</name>
</gene>
<dbReference type="SMART" id="SM00355">
    <property type="entry name" value="ZnF_C2H2"/>
    <property type="match status" value="3"/>
</dbReference>